<evidence type="ECO:0000256" key="1">
    <source>
        <dbReference type="ARBA" id="ARBA00004141"/>
    </source>
</evidence>
<keyword evidence="4 8" id="KW-0812">Transmembrane</keyword>
<evidence type="ECO:0000256" key="6">
    <source>
        <dbReference type="ARBA" id="ARBA00023065"/>
    </source>
</evidence>
<feature type="transmembrane region" description="Helical" evidence="8">
    <location>
        <begin position="60"/>
        <end position="80"/>
    </location>
</feature>
<dbReference type="GO" id="GO:0005886">
    <property type="term" value="C:plasma membrane"/>
    <property type="evidence" value="ECO:0007669"/>
    <property type="project" value="TreeGrafter"/>
</dbReference>
<dbReference type="InterPro" id="IPR003689">
    <property type="entry name" value="ZIP"/>
</dbReference>
<evidence type="ECO:0000313" key="9">
    <source>
        <dbReference type="EMBL" id="CED85549.1"/>
    </source>
</evidence>
<dbReference type="GO" id="GO:0005385">
    <property type="term" value="F:zinc ion transmembrane transporter activity"/>
    <property type="evidence" value="ECO:0007669"/>
    <property type="project" value="InterPro"/>
</dbReference>
<comment type="similarity">
    <text evidence="2 8">Belongs to the ZIP transporter (TC 2.A.5) family.</text>
</comment>
<evidence type="ECO:0000256" key="8">
    <source>
        <dbReference type="RuleBase" id="RU362088"/>
    </source>
</evidence>
<feature type="transmembrane region" description="Helical" evidence="8">
    <location>
        <begin position="331"/>
        <end position="351"/>
    </location>
</feature>
<evidence type="ECO:0000256" key="7">
    <source>
        <dbReference type="ARBA" id="ARBA00023136"/>
    </source>
</evidence>
<evidence type="ECO:0000256" key="5">
    <source>
        <dbReference type="ARBA" id="ARBA00022989"/>
    </source>
</evidence>
<keyword evidence="5 8" id="KW-1133">Transmembrane helix</keyword>
<dbReference type="EMBL" id="LN483332">
    <property type="protein sequence ID" value="CED85549.1"/>
    <property type="molecule type" value="Genomic_DNA"/>
</dbReference>
<feature type="transmembrane region" description="Helical" evidence="8">
    <location>
        <begin position="28"/>
        <end position="48"/>
    </location>
</feature>
<dbReference type="InterPro" id="IPR004698">
    <property type="entry name" value="Zn/Fe_permease_fun/pln"/>
</dbReference>
<organism evidence="9">
    <name type="scientific">Phaffia rhodozyma</name>
    <name type="common">Yeast</name>
    <name type="synonym">Xanthophyllomyces dendrorhous</name>
    <dbReference type="NCBI Taxonomy" id="264483"/>
    <lineage>
        <taxon>Eukaryota</taxon>
        <taxon>Fungi</taxon>
        <taxon>Dikarya</taxon>
        <taxon>Basidiomycota</taxon>
        <taxon>Agaricomycotina</taxon>
        <taxon>Tremellomycetes</taxon>
        <taxon>Cystofilobasidiales</taxon>
        <taxon>Mrakiaceae</taxon>
        <taxon>Phaffia</taxon>
    </lineage>
</organism>
<keyword evidence="3 8" id="KW-0813">Transport</keyword>
<comment type="subcellular location">
    <subcellularLocation>
        <location evidence="1 8">Membrane</location>
        <topology evidence="1 8">Multi-pass membrane protein</topology>
    </subcellularLocation>
</comment>
<feature type="transmembrane region" description="Helical" evidence="8">
    <location>
        <begin position="100"/>
        <end position="120"/>
    </location>
</feature>
<feature type="transmembrane region" description="Helical" evidence="8">
    <location>
        <begin position="253"/>
        <end position="278"/>
    </location>
</feature>
<keyword evidence="6 8" id="KW-0406">Ion transport</keyword>
<reference evidence="9" key="1">
    <citation type="submission" date="2014-08" db="EMBL/GenBank/DDBJ databases">
        <authorList>
            <person name="Sharma Rahul"/>
            <person name="Thines Marco"/>
        </authorList>
    </citation>
    <scope>NUCLEOTIDE SEQUENCE</scope>
</reference>
<evidence type="ECO:0000256" key="4">
    <source>
        <dbReference type="ARBA" id="ARBA00022692"/>
    </source>
</evidence>
<feature type="transmembrane region" description="Helical" evidence="8">
    <location>
        <begin position="290"/>
        <end position="310"/>
    </location>
</feature>
<keyword evidence="7 8" id="KW-0472">Membrane</keyword>
<dbReference type="Pfam" id="PF02535">
    <property type="entry name" value="Zip"/>
    <property type="match status" value="1"/>
</dbReference>
<proteinExistence type="inferred from homology"/>
<sequence length="352" mass="38291">MADTSEVPEVNDECSPTEWSNSKVGLRVGAIFIILVTSMVGVLMPIVARKIPAMRVPNSVFDFAKYAGSGVIIATAFIHLLTPAFDALSSECLTGAWTVYPWPAAIAMFSIFALFFLEFFSFRIGMAKLEALGLEHTYNHHGHDIEEAEGEAGAHTFHGVESNLDRSKEISKAKNHKDDDSIESAERQGSVLAQLMGIAILEFGVVFHSIFIGLTLATDEQFTILFIVIIFHQMFEGLGLGSRLAFLPLPERLNWVPIMGGIIYAFITPIGMAIGLGARYSYQSNANGALIANGILDSISAGILLWTGLVELMAHEFLFNQSMLKASNGKVLYAFSCMILGCGVMALLGRWA</sequence>
<evidence type="ECO:0000256" key="2">
    <source>
        <dbReference type="ARBA" id="ARBA00006939"/>
    </source>
</evidence>
<protein>
    <submittedName>
        <fullName evidence="9">Zip-like iron-zinc transporter</fullName>
    </submittedName>
</protein>
<accession>A0A0F7SXS4</accession>
<feature type="transmembrane region" description="Helical" evidence="8">
    <location>
        <begin position="191"/>
        <end position="216"/>
    </location>
</feature>
<dbReference type="PANTHER" id="PTHR11040">
    <property type="entry name" value="ZINC/IRON TRANSPORTER"/>
    <property type="match status" value="1"/>
</dbReference>
<evidence type="ECO:0000256" key="3">
    <source>
        <dbReference type="ARBA" id="ARBA00022448"/>
    </source>
</evidence>
<feature type="transmembrane region" description="Helical" evidence="8">
    <location>
        <begin position="222"/>
        <end position="241"/>
    </location>
</feature>
<dbReference type="AlphaFoldDB" id="A0A0F7SXS4"/>
<dbReference type="PANTHER" id="PTHR11040:SF32">
    <property type="entry name" value="ZINC-REGULATED TRANSPORTER 1"/>
    <property type="match status" value="1"/>
</dbReference>
<dbReference type="NCBIfam" id="TIGR00820">
    <property type="entry name" value="zip"/>
    <property type="match status" value="1"/>
</dbReference>
<name>A0A0F7SXS4_PHARH</name>